<accession>A0A5N5HFY6</accession>
<organism evidence="2 3">
    <name type="scientific">Pyrus ussuriensis x Pyrus communis</name>
    <dbReference type="NCBI Taxonomy" id="2448454"/>
    <lineage>
        <taxon>Eukaryota</taxon>
        <taxon>Viridiplantae</taxon>
        <taxon>Streptophyta</taxon>
        <taxon>Embryophyta</taxon>
        <taxon>Tracheophyta</taxon>
        <taxon>Spermatophyta</taxon>
        <taxon>Magnoliopsida</taxon>
        <taxon>eudicotyledons</taxon>
        <taxon>Gunneridae</taxon>
        <taxon>Pentapetalae</taxon>
        <taxon>rosids</taxon>
        <taxon>fabids</taxon>
        <taxon>Rosales</taxon>
        <taxon>Rosaceae</taxon>
        <taxon>Amygdaloideae</taxon>
        <taxon>Maleae</taxon>
        <taxon>Pyrus</taxon>
    </lineage>
</organism>
<dbReference type="EMBL" id="SMOL01000157">
    <property type="protein sequence ID" value="KAB2626929.1"/>
    <property type="molecule type" value="Genomic_DNA"/>
</dbReference>
<keyword evidence="3" id="KW-1185">Reference proteome</keyword>
<dbReference type="AlphaFoldDB" id="A0A5N5HFY6"/>
<protein>
    <recommendedName>
        <fullName evidence="1">Aminotransferase-like plant mobile domain-containing protein</fullName>
    </recommendedName>
</protein>
<dbReference type="PANTHER" id="PTHR46033">
    <property type="entry name" value="PROTEIN MAIN-LIKE 2"/>
    <property type="match status" value="1"/>
</dbReference>
<gene>
    <name evidence="2" type="ORF">D8674_020547</name>
</gene>
<reference evidence="2 3" key="3">
    <citation type="submission" date="2019-11" db="EMBL/GenBank/DDBJ databases">
        <title>A de novo genome assembly of a pear dwarfing rootstock.</title>
        <authorList>
            <person name="Wang F."/>
            <person name="Wang J."/>
            <person name="Li S."/>
            <person name="Zhang Y."/>
            <person name="Fang M."/>
            <person name="Ma L."/>
            <person name="Zhao Y."/>
            <person name="Jiang S."/>
        </authorList>
    </citation>
    <scope>NUCLEOTIDE SEQUENCE [LARGE SCALE GENOMIC DNA]</scope>
    <source>
        <strain evidence="2">S2</strain>
        <tissue evidence="2">Leaf</tissue>
    </source>
</reference>
<reference evidence="3" key="2">
    <citation type="submission" date="2019-10" db="EMBL/GenBank/DDBJ databases">
        <title>A de novo genome assembly of a pear dwarfing rootstock.</title>
        <authorList>
            <person name="Wang F."/>
            <person name="Wang J."/>
            <person name="Li S."/>
            <person name="Zhang Y."/>
            <person name="Fang M."/>
            <person name="Ma L."/>
            <person name="Zhao Y."/>
            <person name="Jiang S."/>
        </authorList>
    </citation>
    <scope>NUCLEOTIDE SEQUENCE [LARGE SCALE GENOMIC DNA]</scope>
</reference>
<comment type="caution">
    <text evidence="2">The sequence shown here is derived from an EMBL/GenBank/DDBJ whole genome shotgun (WGS) entry which is preliminary data.</text>
</comment>
<dbReference type="OrthoDB" id="1632775at2759"/>
<dbReference type="PANTHER" id="PTHR46033:SF67">
    <property type="entry name" value="AMINOTRANSFERASE-LIKE, PLANT MOBILE DOMAIN FAMILY PROTEIN"/>
    <property type="match status" value="1"/>
</dbReference>
<name>A0A5N5HFY6_9ROSA</name>
<evidence type="ECO:0000259" key="1">
    <source>
        <dbReference type="Pfam" id="PF10536"/>
    </source>
</evidence>
<dbReference type="Pfam" id="PF10536">
    <property type="entry name" value="PMD"/>
    <property type="match status" value="1"/>
</dbReference>
<dbReference type="Proteomes" id="UP000327157">
    <property type="component" value="Chromosome 2"/>
</dbReference>
<dbReference type="GO" id="GO:0010073">
    <property type="term" value="P:meristem maintenance"/>
    <property type="evidence" value="ECO:0007669"/>
    <property type="project" value="InterPro"/>
</dbReference>
<sequence length="463" mass="51035">MASNTFITKIFEECAKCKDFIDRNAIKTLRFKAQSGTLSIYDAIKLSTIKIAMDWELLTAALSFWCSVTNTMVLPLGPIGPTVLNISVILGTSPYGLPVDVVLPGYQFNLDLKALFEERRGQVKFQERCTKLRLRSNVLETHSTDTFAEWWDAYVQEFFSTPVEDVVKKIFDDHPKKAPRPTKWANTTATVTTKKKPAPLKKTAIVQAPAASPTLVAATIVPASARELQNPPMAQATKVQPTIPAVIQPIVAPLVEVPITPKLAVTPTIGLVTAAIRKAATMAEKNPPPNPKKKTIIIVEEEPMVETAGEVNPLAIEANEGHEVMPAIKIEATTETPIHSQYQNLGISPQEVTSAFCLNDLVAGGLLSTESVTHLSNLLERSWHYFTTFEKALRAKDNLKAAKTAHETGRPEIEAIKTKKTWLADLDHQIAELQQQRWVVVSDPEKNFEANKARLTDFVASIS</sequence>
<dbReference type="InterPro" id="IPR044824">
    <property type="entry name" value="MAIN-like"/>
</dbReference>
<evidence type="ECO:0000313" key="2">
    <source>
        <dbReference type="EMBL" id="KAB2626929.1"/>
    </source>
</evidence>
<evidence type="ECO:0000313" key="3">
    <source>
        <dbReference type="Proteomes" id="UP000327157"/>
    </source>
</evidence>
<reference evidence="2 3" key="1">
    <citation type="submission" date="2019-09" db="EMBL/GenBank/DDBJ databases">
        <authorList>
            <person name="Ou C."/>
        </authorList>
    </citation>
    <scope>NUCLEOTIDE SEQUENCE [LARGE SCALE GENOMIC DNA]</scope>
    <source>
        <strain evidence="2">S2</strain>
        <tissue evidence="2">Leaf</tissue>
    </source>
</reference>
<feature type="domain" description="Aminotransferase-like plant mobile" evidence="1">
    <location>
        <begin position="40"/>
        <end position="132"/>
    </location>
</feature>
<proteinExistence type="predicted"/>
<dbReference type="InterPro" id="IPR019557">
    <property type="entry name" value="AminoTfrase-like_pln_mobile"/>
</dbReference>